<dbReference type="SMART" id="SM00216">
    <property type="entry name" value="VWD"/>
    <property type="match status" value="1"/>
</dbReference>
<gene>
    <name evidence="4" type="ORF">JZ751_018484</name>
</gene>
<protein>
    <recommendedName>
        <fullName evidence="3">VWFD domain-containing protein</fullName>
    </recommendedName>
</protein>
<reference evidence="4" key="1">
    <citation type="thesis" date="2021" institute="BYU ScholarsArchive" country="Provo, UT, USA">
        <title>Applications of and Algorithms for Genome Assembly and Genomic Analyses with an Emphasis on Marine Teleosts.</title>
        <authorList>
            <person name="Pickett B.D."/>
        </authorList>
    </citation>
    <scope>NUCLEOTIDE SEQUENCE</scope>
    <source>
        <strain evidence="4">HI-2016</strain>
    </source>
</reference>
<evidence type="ECO:0000256" key="2">
    <source>
        <dbReference type="ARBA" id="ARBA00023180"/>
    </source>
</evidence>
<dbReference type="CDD" id="cd19941">
    <property type="entry name" value="TIL"/>
    <property type="match status" value="2"/>
</dbReference>
<feature type="domain" description="VWFD" evidence="3">
    <location>
        <begin position="95"/>
        <end position="274"/>
    </location>
</feature>
<dbReference type="Pfam" id="PF01826">
    <property type="entry name" value="TIL"/>
    <property type="match status" value="1"/>
</dbReference>
<dbReference type="InterPro" id="IPR001846">
    <property type="entry name" value="VWF_type-D"/>
</dbReference>
<evidence type="ECO:0000259" key="3">
    <source>
        <dbReference type="PROSITE" id="PS51233"/>
    </source>
</evidence>
<dbReference type="PANTHER" id="PTHR11339">
    <property type="entry name" value="EXTRACELLULAR MATRIX GLYCOPROTEIN RELATED"/>
    <property type="match status" value="1"/>
</dbReference>
<dbReference type="Pfam" id="PF08742">
    <property type="entry name" value="C8"/>
    <property type="match status" value="1"/>
</dbReference>
<name>A0A8T2NVZ2_9TELE</name>
<dbReference type="InterPro" id="IPR050780">
    <property type="entry name" value="Mucin_vWF_Thrombospondin_sf"/>
</dbReference>
<dbReference type="GO" id="GO:0005615">
    <property type="term" value="C:extracellular space"/>
    <property type="evidence" value="ECO:0007669"/>
    <property type="project" value="TreeGrafter"/>
</dbReference>
<organism evidence="4 5">
    <name type="scientific">Albula glossodonta</name>
    <name type="common">roundjaw bonefish</name>
    <dbReference type="NCBI Taxonomy" id="121402"/>
    <lineage>
        <taxon>Eukaryota</taxon>
        <taxon>Metazoa</taxon>
        <taxon>Chordata</taxon>
        <taxon>Craniata</taxon>
        <taxon>Vertebrata</taxon>
        <taxon>Euteleostomi</taxon>
        <taxon>Actinopterygii</taxon>
        <taxon>Neopterygii</taxon>
        <taxon>Teleostei</taxon>
        <taxon>Albuliformes</taxon>
        <taxon>Albulidae</taxon>
        <taxon>Albula</taxon>
    </lineage>
</organism>
<proteinExistence type="predicted"/>
<evidence type="ECO:0000313" key="5">
    <source>
        <dbReference type="Proteomes" id="UP000824540"/>
    </source>
</evidence>
<keyword evidence="5" id="KW-1185">Reference proteome</keyword>
<dbReference type="InterPro" id="IPR014853">
    <property type="entry name" value="VWF/SSPO/ZAN-like_Cys-rich_dom"/>
</dbReference>
<accession>A0A8T2NVZ2</accession>
<dbReference type="PROSITE" id="PS51233">
    <property type="entry name" value="VWFD"/>
    <property type="match status" value="1"/>
</dbReference>
<dbReference type="AlphaFoldDB" id="A0A8T2NVZ2"/>
<dbReference type="InterPro" id="IPR002919">
    <property type="entry name" value="TIL_dom"/>
</dbReference>
<evidence type="ECO:0000313" key="4">
    <source>
        <dbReference type="EMBL" id="KAG9341762.1"/>
    </source>
</evidence>
<dbReference type="PANTHER" id="PTHR11339:SF373">
    <property type="entry name" value="VWFD DOMAIN-CONTAINING PROTEIN"/>
    <property type="match status" value="1"/>
</dbReference>
<dbReference type="Pfam" id="PF12714">
    <property type="entry name" value="TILa"/>
    <property type="match status" value="2"/>
</dbReference>
<dbReference type="Gene3D" id="2.10.25.10">
    <property type="entry name" value="Laminin"/>
    <property type="match status" value="1"/>
</dbReference>
<keyword evidence="1" id="KW-1015">Disulfide bond</keyword>
<dbReference type="Proteomes" id="UP000824540">
    <property type="component" value="Unassembled WGS sequence"/>
</dbReference>
<evidence type="ECO:0000256" key="1">
    <source>
        <dbReference type="ARBA" id="ARBA00023157"/>
    </source>
</evidence>
<dbReference type="SUPFAM" id="SSF57567">
    <property type="entry name" value="Serine protease inhibitors"/>
    <property type="match status" value="2"/>
</dbReference>
<dbReference type="SMART" id="SM00832">
    <property type="entry name" value="C8"/>
    <property type="match status" value="1"/>
</dbReference>
<dbReference type="Pfam" id="PF00094">
    <property type="entry name" value="VWD"/>
    <property type="match status" value="2"/>
</dbReference>
<dbReference type="InterPro" id="IPR025615">
    <property type="entry name" value="TILa_dom"/>
</dbReference>
<feature type="non-terminal residue" evidence="4">
    <location>
        <position position="567"/>
    </location>
</feature>
<keyword evidence="2" id="KW-0325">Glycoprotein</keyword>
<comment type="caution">
    <text evidence="4">The sequence shown here is derived from an EMBL/GenBank/DDBJ whole genome shotgun (WGS) entry which is preliminary data.</text>
</comment>
<dbReference type="OrthoDB" id="6236007at2759"/>
<dbReference type="EMBL" id="JAFBMS010000032">
    <property type="protein sequence ID" value="KAG9341762.1"/>
    <property type="molecule type" value="Genomic_DNA"/>
</dbReference>
<dbReference type="InterPro" id="IPR036084">
    <property type="entry name" value="Ser_inhib-like_sf"/>
</dbReference>
<dbReference type="GO" id="GO:0031012">
    <property type="term" value="C:extracellular matrix"/>
    <property type="evidence" value="ECO:0007669"/>
    <property type="project" value="TreeGrafter"/>
</dbReference>
<sequence length="567" mass="61523">DVFTSAHCSHVCQEGCQCDPGFILSDSECVPDSECGCLHKGLYYPRGTFYLGDRCQENCSCGVECRMACSPAGCGPLEKCAVEEGIAKCVPAAQGTCQVLGGFGYITFDGYTFAHHGTCTYVIAQSNVPGLHHFQVLASIERAENGTVGPLMAIVLLMDNGNEVEIYPKILWKVRLNREDFTLPMETDDGEIKAYQDGSSSILKTSFGMQIRFTSSLSIQLTLPSSYAGATSGLCGNYNGNPKDDLWLRSKQPASSVSTFLSSWAEEVTGQHCEVECEPYCGPCEVSKPDPCDLLTNIDGPFKPCANAVDARPYHDVCLKARCATSRKDKALCLAMEAYSTACRAEGVIVDAWRDKCPLECPADTHASSCVDSCSSTCAELLSPGLCTRCSEGCQCNGYRVLSGEEYVQVGHCGCVHHGRYIKRDEYLYIEGCSKRCWCEPLGGVACESTACVPGQRCQLTDGAWGCYREQGVCLLQPDLAVQTLDGLKASLEANIPYNLASLCDHHSDLWFKLVVYQGPCGQPWTVNALHLLLHNTTVVVQNGRVYVSRPIPTLSSHAPTPTNMDN</sequence>